<evidence type="ECO:0000256" key="1">
    <source>
        <dbReference type="ARBA" id="ARBA00004202"/>
    </source>
</evidence>
<dbReference type="Proteomes" id="UP000285266">
    <property type="component" value="Unassembled WGS sequence"/>
</dbReference>
<sequence length="96" mass="10286">MSDATLLEVNLVAADHPVWSGKAKSATIPAADGAMGILPDHEPVLTLIDAGRVVLVDAENVRHMFEVTDGFISFDSNRLTIAVERGRDVVITKDSD</sequence>
<dbReference type="RefSeq" id="WP_123645469.1">
    <property type="nucleotide sequence ID" value="NZ_JAXFWZ010000069.1"/>
</dbReference>
<dbReference type="GO" id="GO:0046933">
    <property type="term" value="F:proton-transporting ATP synthase activity, rotational mechanism"/>
    <property type="evidence" value="ECO:0007669"/>
    <property type="project" value="InterPro"/>
</dbReference>
<keyword evidence="5" id="KW-0472">Membrane</keyword>
<dbReference type="EMBL" id="QRAJ01000020">
    <property type="protein sequence ID" value="ROT86124.1"/>
    <property type="molecule type" value="Genomic_DNA"/>
</dbReference>
<dbReference type="SUPFAM" id="SSF51344">
    <property type="entry name" value="Epsilon subunit of F1F0-ATP synthase N-terminal domain"/>
    <property type="match status" value="1"/>
</dbReference>
<name>A0A423UBP3_9BIFI</name>
<evidence type="ECO:0000313" key="9">
    <source>
        <dbReference type="Proteomes" id="UP000285266"/>
    </source>
</evidence>
<dbReference type="GO" id="GO:0045259">
    <property type="term" value="C:proton-transporting ATP synthase complex"/>
    <property type="evidence" value="ECO:0007669"/>
    <property type="project" value="UniProtKB-KW"/>
</dbReference>
<comment type="caution">
    <text evidence="8">The sequence shown here is derived from an EMBL/GenBank/DDBJ whole genome shotgun (WGS) entry which is preliminary data.</text>
</comment>
<dbReference type="CDD" id="cd12152">
    <property type="entry name" value="F1-ATPase_delta"/>
    <property type="match status" value="1"/>
</dbReference>
<keyword evidence="6" id="KW-0066">ATP synthesis</keyword>
<feature type="domain" description="ATP synthase F1 complex delta/epsilon subunit N-terminal" evidence="7">
    <location>
        <begin position="7"/>
        <end position="85"/>
    </location>
</feature>
<keyword evidence="6" id="KW-0139">CF(1)</keyword>
<evidence type="ECO:0000313" key="8">
    <source>
        <dbReference type="EMBL" id="ROT86124.1"/>
    </source>
</evidence>
<comment type="subcellular location">
    <subcellularLocation>
        <location evidence="1">Cell membrane</location>
        <topology evidence="1">Peripheral membrane protein</topology>
    </subcellularLocation>
</comment>
<keyword evidence="3" id="KW-0813">Transport</keyword>
<dbReference type="InterPro" id="IPR036771">
    <property type="entry name" value="ATPsynth_dsu/esu_N"/>
</dbReference>
<evidence type="ECO:0000256" key="6">
    <source>
        <dbReference type="ARBA" id="ARBA00023196"/>
    </source>
</evidence>
<evidence type="ECO:0000256" key="5">
    <source>
        <dbReference type="ARBA" id="ARBA00023136"/>
    </source>
</evidence>
<dbReference type="AlphaFoldDB" id="A0A423UBP3"/>
<dbReference type="InterPro" id="IPR020546">
    <property type="entry name" value="ATP_synth_F1_dsu/esu_N"/>
</dbReference>
<dbReference type="Gene3D" id="2.60.15.10">
    <property type="entry name" value="F0F1 ATP synthase delta/epsilon subunit, N-terminal"/>
    <property type="match status" value="1"/>
</dbReference>
<evidence type="ECO:0000256" key="2">
    <source>
        <dbReference type="ARBA" id="ARBA00005712"/>
    </source>
</evidence>
<dbReference type="InterPro" id="IPR001469">
    <property type="entry name" value="ATP_synth_F1_dsu/esu"/>
</dbReference>
<dbReference type="Pfam" id="PF02823">
    <property type="entry name" value="ATP-synt_DE_N"/>
    <property type="match status" value="1"/>
</dbReference>
<keyword evidence="4" id="KW-0406">Ion transport</keyword>
<evidence type="ECO:0000256" key="4">
    <source>
        <dbReference type="ARBA" id="ARBA00023065"/>
    </source>
</evidence>
<organism evidence="8 9">
    <name type="scientific">Bifidobacterium mongoliense</name>
    <dbReference type="NCBI Taxonomy" id="518643"/>
    <lineage>
        <taxon>Bacteria</taxon>
        <taxon>Bacillati</taxon>
        <taxon>Actinomycetota</taxon>
        <taxon>Actinomycetes</taxon>
        <taxon>Bifidobacteriales</taxon>
        <taxon>Bifidobacteriaceae</taxon>
        <taxon>Bifidobacterium</taxon>
    </lineage>
</organism>
<evidence type="ECO:0000256" key="3">
    <source>
        <dbReference type="ARBA" id="ARBA00022448"/>
    </source>
</evidence>
<dbReference type="GO" id="GO:0005886">
    <property type="term" value="C:plasma membrane"/>
    <property type="evidence" value="ECO:0007669"/>
    <property type="project" value="UniProtKB-SubCell"/>
</dbReference>
<gene>
    <name evidence="8" type="ORF">BMONG18_1754</name>
</gene>
<protein>
    <submittedName>
        <fullName evidence="8">ATP synthase F0F1 subunit epsilon</fullName>
    </submittedName>
</protein>
<dbReference type="NCBIfam" id="NF009977">
    <property type="entry name" value="PRK13442.1"/>
    <property type="match status" value="1"/>
</dbReference>
<reference evidence="8 9" key="1">
    <citation type="submission" date="2018-07" db="EMBL/GenBank/DDBJ databases">
        <title>The role of parmesan cheese in vectoring bovine microbiota.</title>
        <authorList>
            <person name="Lugli G.A."/>
            <person name="Milani C."/>
        </authorList>
    </citation>
    <scope>NUCLEOTIDE SEQUENCE [LARGE SCALE GENOMIC DNA]</scope>
    <source>
        <strain evidence="8 9">BMONG18</strain>
    </source>
</reference>
<comment type="similarity">
    <text evidence="2">Belongs to the ATPase epsilon chain family.</text>
</comment>
<accession>A0A423UBP3</accession>
<evidence type="ECO:0000259" key="7">
    <source>
        <dbReference type="Pfam" id="PF02823"/>
    </source>
</evidence>
<proteinExistence type="inferred from homology"/>